<feature type="domain" description="HNH nuclease" evidence="1">
    <location>
        <begin position="132"/>
        <end position="223"/>
    </location>
</feature>
<dbReference type="InterPro" id="IPR003615">
    <property type="entry name" value="HNH_nuc"/>
</dbReference>
<gene>
    <name evidence="2" type="ORF">D9615_008120</name>
</gene>
<dbReference type="AlphaFoldDB" id="A0A8H5GW19"/>
<proteinExistence type="predicted"/>
<evidence type="ECO:0000313" key="3">
    <source>
        <dbReference type="Proteomes" id="UP000565441"/>
    </source>
</evidence>
<dbReference type="OrthoDB" id="3163863at2759"/>
<protein>
    <recommendedName>
        <fullName evidence="1">HNH nuclease domain-containing protein</fullName>
    </recommendedName>
</protein>
<dbReference type="EMBL" id="JAACJP010000044">
    <property type="protein sequence ID" value="KAF5372029.1"/>
    <property type="molecule type" value="Genomic_DNA"/>
</dbReference>
<sequence>MISTLTRNSLLAYSERAKGHASGANKKSHAKAASLLIAMLDHAPTPDGREEVAHAITACQNDDQLYGLYDHYLKGLLIPMKAQGGRTPAVSDHPSRRSAEITRENLASLIESAKRDQQTLKDLCLKRDGARCVISGIMDMRHALKHLQVYQPGDEYKYTEAAHIIPFGINKTHSNQARAKSAEIITLFTGIDISEVNGNDINRLENVMTLSLDEHKKFGGFDIWLEPLEGQQNAYKLGKANPFASSLPAGTIIQFTDNQTQLPLPDPRYLALHAACAKIAHASGAAETIDAYLRDLETTKVLAEDGSSMAILDAVSQALATPAGNVAVSAPDATANAGPRSPR</sequence>
<evidence type="ECO:0000313" key="2">
    <source>
        <dbReference type="EMBL" id="KAF5372029.1"/>
    </source>
</evidence>
<evidence type="ECO:0000259" key="1">
    <source>
        <dbReference type="Pfam" id="PF13391"/>
    </source>
</evidence>
<comment type="caution">
    <text evidence="2">The sequence shown here is derived from an EMBL/GenBank/DDBJ whole genome shotgun (WGS) entry which is preliminary data.</text>
</comment>
<reference evidence="2 3" key="1">
    <citation type="journal article" date="2020" name="ISME J.">
        <title>Uncovering the hidden diversity of litter-decomposition mechanisms in mushroom-forming fungi.</title>
        <authorList>
            <person name="Floudas D."/>
            <person name="Bentzer J."/>
            <person name="Ahren D."/>
            <person name="Johansson T."/>
            <person name="Persson P."/>
            <person name="Tunlid A."/>
        </authorList>
    </citation>
    <scope>NUCLEOTIDE SEQUENCE [LARGE SCALE GENOMIC DNA]</scope>
    <source>
        <strain evidence="2 3">CBS 661.87</strain>
    </source>
</reference>
<dbReference type="Proteomes" id="UP000565441">
    <property type="component" value="Unassembled WGS sequence"/>
</dbReference>
<name>A0A8H5GW19_9AGAR</name>
<accession>A0A8H5GW19</accession>
<organism evidence="2 3">
    <name type="scientific">Tricholomella constricta</name>
    <dbReference type="NCBI Taxonomy" id="117010"/>
    <lineage>
        <taxon>Eukaryota</taxon>
        <taxon>Fungi</taxon>
        <taxon>Dikarya</taxon>
        <taxon>Basidiomycota</taxon>
        <taxon>Agaricomycotina</taxon>
        <taxon>Agaricomycetes</taxon>
        <taxon>Agaricomycetidae</taxon>
        <taxon>Agaricales</taxon>
        <taxon>Tricholomatineae</taxon>
        <taxon>Lyophyllaceae</taxon>
        <taxon>Tricholomella</taxon>
    </lineage>
</organism>
<keyword evidence="3" id="KW-1185">Reference proteome</keyword>
<dbReference type="Pfam" id="PF13391">
    <property type="entry name" value="HNH_2"/>
    <property type="match status" value="1"/>
</dbReference>